<feature type="signal peptide" evidence="1">
    <location>
        <begin position="1"/>
        <end position="20"/>
    </location>
</feature>
<dbReference type="EMBL" id="QPKV01000006">
    <property type="protein sequence ID" value="RDC55778.1"/>
    <property type="molecule type" value="Genomic_DNA"/>
</dbReference>
<protein>
    <recommendedName>
        <fullName evidence="4">DUF3299 domain-containing protein</fullName>
    </recommendedName>
</protein>
<dbReference type="AlphaFoldDB" id="A0A369Q0B8"/>
<organism evidence="2 3">
    <name type="scientific">Pedobacter chinensis</name>
    <dbReference type="NCBI Taxonomy" id="2282421"/>
    <lineage>
        <taxon>Bacteria</taxon>
        <taxon>Pseudomonadati</taxon>
        <taxon>Bacteroidota</taxon>
        <taxon>Sphingobacteriia</taxon>
        <taxon>Sphingobacteriales</taxon>
        <taxon>Sphingobacteriaceae</taxon>
        <taxon>Pedobacter</taxon>
    </lineage>
</organism>
<sequence length="147" mass="16709">MKRILMIIVVCCISLINVQAQVKVHKDMRTANWNLIGLRYEKQIEPLKWVSIFPPELMALHNKTIELPGYIYPTKVGSKFSEFLLSIVPIESCPFCGTGDIPSMVEVKMLAPLPFTEKPIKIKGKFVINNSGDNRSEFFLLDAKQVQ</sequence>
<dbReference type="OrthoDB" id="1348500at2"/>
<gene>
    <name evidence="2" type="ORF">DU508_16055</name>
</gene>
<proteinExistence type="predicted"/>
<name>A0A369Q0B8_9SPHI</name>
<comment type="caution">
    <text evidence="2">The sequence shown here is derived from an EMBL/GenBank/DDBJ whole genome shotgun (WGS) entry which is preliminary data.</text>
</comment>
<keyword evidence="3" id="KW-1185">Reference proteome</keyword>
<dbReference type="RefSeq" id="WP_115403815.1">
    <property type="nucleotide sequence ID" value="NZ_QPKV01000006.1"/>
</dbReference>
<evidence type="ECO:0000313" key="2">
    <source>
        <dbReference type="EMBL" id="RDC55778.1"/>
    </source>
</evidence>
<evidence type="ECO:0000256" key="1">
    <source>
        <dbReference type="SAM" id="SignalP"/>
    </source>
</evidence>
<keyword evidence="1" id="KW-0732">Signal</keyword>
<accession>A0A369Q0B8</accession>
<dbReference type="Gene3D" id="2.40.50.870">
    <property type="entry name" value="Protein of unknown function (DUF3299)"/>
    <property type="match status" value="1"/>
</dbReference>
<feature type="chain" id="PRO_5016705467" description="DUF3299 domain-containing protein" evidence="1">
    <location>
        <begin position="21"/>
        <end position="147"/>
    </location>
</feature>
<evidence type="ECO:0008006" key="4">
    <source>
        <dbReference type="Google" id="ProtNLM"/>
    </source>
</evidence>
<evidence type="ECO:0000313" key="3">
    <source>
        <dbReference type="Proteomes" id="UP000253961"/>
    </source>
</evidence>
<dbReference type="Proteomes" id="UP000253961">
    <property type="component" value="Unassembled WGS sequence"/>
</dbReference>
<reference evidence="2 3" key="1">
    <citation type="submission" date="2018-07" db="EMBL/GenBank/DDBJ databases">
        <title>Pedobacter sp. nov., isolated from soil.</title>
        <authorList>
            <person name="Zhou L.Y."/>
            <person name="Du Z.J."/>
        </authorList>
    </citation>
    <scope>NUCLEOTIDE SEQUENCE [LARGE SCALE GENOMIC DNA]</scope>
    <source>
        <strain evidence="2 3">JDX94</strain>
    </source>
</reference>